<feature type="repeat" description="WD" evidence="3">
    <location>
        <begin position="763"/>
        <end position="797"/>
    </location>
</feature>
<feature type="domain" description="Gem-associated protein 5 TPR" evidence="6">
    <location>
        <begin position="955"/>
        <end position="1167"/>
    </location>
</feature>
<dbReference type="PROSITE" id="PS50082">
    <property type="entry name" value="WD_REPEATS_2"/>
    <property type="match status" value="2"/>
</dbReference>
<keyword evidence="2" id="KW-0677">Repeat</keyword>
<gene>
    <name evidence="8" type="ORF">ABMA28_016085</name>
</gene>
<dbReference type="InterPro" id="IPR052640">
    <property type="entry name" value="Gemin-5"/>
</dbReference>
<keyword evidence="1 3" id="KW-0853">WD repeat</keyword>
<dbReference type="InterPro" id="IPR036322">
    <property type="entry name" value="WD40_repeat_dom_sf"/>
</dbReference>
<evidence type="ECO:0000313" key="8">
    <source>
        <dbReference type="EMBL" id="KAL0839350.1"/>
    </source>
</evidence>
<protein>
    <recommendedName>
        <fullName evidence="10">Gem-associated protein 5</fullName>
    </recommendedName>
</protein>
<dbReference type="InterPro" id="IPR056421">
    <property type="entry name" value="TPR_GEMI5"/>
</dbReference>
<sequence length="1267" mass="140420">MDDSVLPPSPNWFQVSGLAVSKDGWLVYGGPSKSLCALEPLPADDKALIQGRRYRAHVYNRANAEKIVSVDISPEWPEKRTILTGSADGAVKQWNLEPLLQSNIVKLMLSHDIHRNDREEVAGVGYSNESTAITVGCNGNVVKWDLNSNVVKTFHQIRNFRPTCMACSPHLPLHVAIGTKQGVVVVLDLNGQGKFVYKVRGQDDEITNVSWCPKYELSLKKTLSESEKRATMKTGKKALLEKESASEMLDASGVGKNLPDDSFDDTAVVQEDDMFDIYKDHEADEFGHKKYQPEEIYVKVSTETKQDDYLAECLKLKDEILKRKAEGESSMQSLVDALDNTHVDSEEDAATEGSSSKQSDSTGDGNVCNKEEPVVASEHIHKHLLATIGKHGGIRIWSKTGKLVGSCAVPHAPNKNQKMKVPYYPTLLWYKPDVLVLADGKNQLLECNPLKIDCKNKLDWSLVHALHKRAIYCIASNAPRVQTGSESDSDWVIYTTSQDRNIVQYSLKSRSKVAQHATCGGFVYTVAPCPYDAAKVAASVGDGSVRIWESSTLEDDDTKLNAGHVTTYWQNVQGKVLVVAWHPTWENVVAFATAESRIGLIDVSSKSERPARVLIPALSGAIYSLSWGEGNNLYACANGDLVMYQVNKPDEAPTPIKLELEGRPMEVSFVRWYGHALVCGSVAGCVCVTPPQPPHTVRAATIVYSKMIHTVDWHPQQTSNSSEESPYKNLLAVCSMEKHGMIVILEYIDKEDDSKQLQTYMTLEGHKLPVLQVMWNPHLEARLLSTSQDGTVRVWDVVESVCLSIFEGHSASSLGASWAAYPQLPSLVLSGGGDCTLRAWDASAYPQHEYKGNKAELMMPKKDKKKKEKKDAKQKEKQEETPQTVEPAPSHQANLEVTVKGPKKFLLPILHKPMSTECQLSIAKTLFKMYLETMPDAKIDSSAVVEDKNDLELVKIFGSVKDVNNLLDTQMERHLATNNFESWIMLAIFRGHIDDMVQFASQRDILCPYLLSLAPCVSLKYWKDTTQLYLAQIDRLVAKGEEDKLAESKTYGGPVYRKAASLLGVHDVKAAVHALTEAKLFKEAYILCRIRYLDSIAQETLRQWAQDNVQTGLYIRAAICYIVLGELSQAATTLGKVNDEDCLNLAASIAKVSGQNMLADHIAEKRENIKSTAEDNTEEILEQLPSRIELLMKDESSKTTVEPHSEGEQQSPQTELKDESKDTPAANNDIQKLPATDLTKAGEKCVNGESKPEENGAVLNGNHETKE</sequence>
<dbReference type="InterPro" id="IPR015943">
    <property type="entry name" value="WD40/YVTN_repeat-like_dom_sf"/>
</dbReference>
<dbReference type="Proteomes" id="UP001549921">
    <property type="component" value="Unassembled WGS sequence"/>
</dbReference>
<feature type="domain" description="Gem-associated protein 5 first beta-propeller" evidence="5">
    <location>
        <begin position="66"/>
        <end position="362"/>
    </location>
</feature>
<feature type="compositionally biased region" description="Basic and acidic residues" evidence="4">
    <location>
        <begin position="869"/>
        <end position="880"/>
    </location>
</feature>
<dbReference type="Pfam" id="PF23775">
    <property type="entry name" value="Beta-prop_RIG_2nd"/>
    <property type="match status" value="1"/>
</dbReference>
<dbReference type="PANTHER" id="PTHR46362:SF1">
    <property type="entry name" value="GEM-ASSOCIATED PROTEIN 5"/>
    <property type="match status" value="1"/>
</dbReference>
<dbReference type="InterPro" id="IPR056432">
    <property type="entry name" value="Beta-prop_GEMI5_1st"/>
</dbReference>
<dbReference type="Pfam" id="PF23770">
    <property type="entry name" value="Beta-prop_RIG_1st"/>
    <property type="match status" value="1"/>
</dbReference>
<name>A0ABD0T832_LOXSC</name>
<dbReference type="InterPro" id="IPR056424">
    <property type="entry name" value="Beta-prop_GEMI5_2nd"/>
</dbReference>
<evidence type="ECO:0000256" key="2">
    <source>
        <dbReference type="ARBA" id="ARBA00022737"/>
    </source>
</evidence>
<dbReference type="Pfam" id="PF23774">
    <property type="entry name" value="TPR_GEMI5"/>
    <property type="match status" value="1"/>
</dbReference>
<reference evidence="8 9" key="1">
    <citation type="submission" date="2024-06" db="EMBL/GenBank/DDBJ databases">
        <title>A chromosome-level genome assembly of beet webworm, Loxostege sticticalis.</title>
        <authorList>
            <person name="Zhang Y."/>
        </authorList>
    </citation>
    <scope>NUCLEOTIDE SEQUENCE [LARGE SCALE GENOMIC DNA]</scope>
    <source>
        <strain evidence="8">AQ028</strain>
        <tissue evidence="8">Male pupae</tissue>
    </source>
</reference>
<feature type="region of interest" description="Disordered" evidence="4">
    <location>
        <begin position="342"/>
        <end position="369"/>
    </location>
</feature>
<dbReference type="Gene3D" id="2.130.10.10">
    <property type="entry name" value="YVTN repeat-like/Quinoprotein amine dehydrogenase"/>
    <property type="match status" value="2"/>
</dbReference>
<dbReference type="InterPro" id="IPR019775">
    <property type="entry name" value="WD40_repeat_CS"/>
</dbReference>
<evidence type="ECO:0000259" key="6">
    <source>
        <dbReference type="Pfam" id="PF23774"/>
    </source>
</evidence>
<evidence type="ECO:0000256" key="4">
    <source>
        <dbReference type="SAM" id="MobiDB-lite"/>
    </source>
</evidence>
<feature type="region of interest" description="Disordered" evidence="4">
    <location>
        <begin position="851"/>
        <end position="892"/>
    </location>
</feature>
<evidence type="ECO:0000256" key="1">
    <source>
        <dbReference type="ARBA" id="ARBA00022574"/>
    </source>
</evidence>
<feature type="domain" description="Gem-associated protein 5 second beta-propeller" evidence="7">
    <location>
        <begin position="530"/>
        <end position="832"/>
    </location>
</feature>
<dbReference type="PROSITE" id="PS50294">
    <property type="entry name" value="WD_REPEATS_REGION"/>
    <property type="match status" value="1"/>
</dbReference>
<evidence type="ECO:0008006" key="10">
    <source>
        <dbReference type="Google" id="ProtNLM"/>
    </source>
</evidence>
<feature type="repeat" description="WD" evidence="3">
    <location>
        <begin position="60"/>
        <end position="97"/>
    </location>
</feature>
<feature type="region of interest" description="Disordered" evidence="4">
    <location>
        <begin position="1195"/>
        <end position="1267"/>
    </location>
</feature>
<evidence type="ECO:0000259" key="5">
    <source>
        <dbReference type="Pfam" id="PF23770"/>
    </source>
</evidence>
<evidence type="ECO:0000256" key="3">
    <source>
        <dbReference type="PROSITE-ProRule" id="PRU00221"/>
    </source>
</evidence>
<feature type="compositionally biased region" description="Polar residues" evidence="4">
    <location>
        <begin position="352"/>
        <end position="364"/>
    </location>
</feature>
<dbReference type="SMART" id="SM00320">
    <property type="entry name" value="WD40"/>
    <property type="match status" value="10"/>
</dbReference>
<dbReference type="AlphaFoldDB" id="A0ABD0T832"/>
<dbReference type="SUPFAM" id="SSF50978">
    <property type="entry name" value="WD40 repeat-like"/>
    <property type="match status" value="2"/>
</dbReference>
<comment type="caution">
    <text evidence="8">The sequence shown here is derived from an EMBL/GenBank/DDBJ whole genome shotgun (WGS) entry which is preliminary data.</text>
</comment>
<dbReference type="EMBL" id="JBEDNZ010000008">
    <property type="protein sequence ID" value="KAL0839350.1"/>
    <property type="molecule type" value="Genomic_DNA"/>
</dbReference>
<organism evidence="8 9">
    <name type="scientific">Loxostege sticticalis</name>
    <name type="common">Beet webworm moth</name>
    <dbReference type="NCBI Taxonomy" id="481309"/>
    <lineage>
        <taxon>Eukaryota</taxon>
        <taxon>Metazoa</taxon>
        <taxon>Ecdysozoa</taxon>
        <taxon>Arthropoda</taxon>
        <taxon>Hexapoda</taxon>
        <taxon>Insecta</taxon>
        <taxon>Pterygota</taxon>
        <taxon>Neoptera</taxon>
        <taxon>Endopterygota</taxon>
        <taxon>Lepidoptera</taxon>
        <taxon>Glossata</taxon>
        <taxon>Ditrysia</taxon>
        <taxon>Pyraloidea</taxon>
        <taxon>Crambidae</taxon>
        <taxon>Pyraustinae</taxon>
        <taxon>Loxostege</taxon>
    </lineage>
</organism>
<accession>A0ABD0T832</accession>
<feature type="compositionally biased region" description="Basic and acidic residues" evidence="4">
    <location>
        <begin position="1195"/>
        <end position="1207"/>
    </location>
</feature>
<evidence type="ECO:0000313" key="9">
    <source>
        <dbReference type="Proteomes" id="UP001549921"/>
    </source>
</evidence>
<dbReference type="PROSITE" id="PS00678">
    <property type="entry name" value="WD_REPEATS_1"/>
    <property type="match status" value="1"/>
</dbReference>
<dbReference type="InterPro" id="IPR001680">
    <property type="entry name" value="WD40_rpt"/>
</dbReference>
<evidence type="ECO:0000259" key="7">
    <source>
        <dbReference type="Pfam" id="PF23775"/>
    </source>
</evidence>
<dbReference type="PANTHER" id="PTHR46362">
    <property type="entry name" value="GEM-ASSOCIATED PROTEIN 5"/>
    <property type="match status" value="1"/>
</dbReference>
<proteinExistence type="predicted"/>